<protein>
    <recommendedName>
        <fullName evidence="4">Sugar lactone lactonase YvrE</fullName>
    </recommendedName>
</protein>
<evidence type="ECO:0000313" key="2">
    <source>
        <dbReference type="EMBL" id="QWU81458.1"/>
    </source>
</evidence>
<name>A0ABX8HMM3_9PSED</name>
<evidence type="ECO:0008006" key="4">
    <source>
        <dbReference type="Google" id="ProtNLM"/>
    </source>
</evidence>
<organism evidence="2 3">
    <name type="scientific">Pseudomonas lijiangensis</name>
    <dbReference type="NCBI Taxonomy" id="2995658"/>
    <lineage>
        <taxon>Bacteria</taxon>
        <taxon>Pseudomonadati</taxon>
        <taxon>Pseudomonadota</taxon>
        <taxon>Gammaproteobacteria</taxon>
        <taxon>Pseudomonadales</taxon>
        <taxon>Pseudomonadaceae</taxon>
        <taxon>Pseudomonas</taxon>
    </lineage>
</organism>
<dbReference type="RefSeq" id="WP_216703529.1">
    <property type="nucleotide sequence ID" value="NZ_CP076668.1"/>
</dbReference>
<accession>A0ABX8HMM3</accession>
<keyword evidence="3" id="KW-1185">Reference proteome</keyword>
<gene>
    <name evidence="2" type="ORF">KQP88_15480</name>
</gene>
<sequence>MNIVKRFTLSAIMSAIMVTAHADTQNNLHVVAQSDTAVWNAVAVDHSGSLYVSGPKWMGSQAPSVSKLDGNGHPQPFPNAQWNSDDSKVPAKQRFINVNAMRVDEQNQLWIVDAGVTGFGGKVIPGGAKLVVINLSTGQVDQVIIFDEKTALAGSYIDDVRLNGKHAYLTDAGVPGIVVVDIETKKSRRVLSNSQAVRAPEDRDIIVEGKVLRAPDGSALRVHADPLEVSSDGKWLYFAPLEGPWYKIETRWLDDSSLSAEALAQKVEFWRDLPPVGGTVMDKSGNFYFSDLAENSVKRITKYGAIETVVVDSRLHWVDAPAFDSQGRLYLPAAQVDRVALFNGGTSKVERPLKIYRLDPK</sequence>
<dbReference type="InterPro" id="IPR017996">
    <property type="entry name" value="MRJP/yellow-related"/>
</dbReference>
<evidence type="ECO:0000313" key="3">
    <source>
        <dbReference type="Proteomes" id="UP000683401"/>
    </source>
</evidence>
<dbReference type="Pfam" id="PF03022">
    <property type="entry name" value="MRJP"/>
    <property type="match status" value="1"/>
</dbReference>
<dbReference type="Proteomes" id="UP000683401">
    <property type="component" value="Chromosome"/>
</dbReference>
<feature type="chain" id="PRO_5047310165" description="Sugar lactone lactonase YvrE" evidence="1">
    <location>
        <begin position="23"/>
        <end position="361"/>
    </location>
</feature>
<dbReference type="EMBL" id="CP076668">
    <property type="protein sequence ID" value="QWU81458.1"/>
    <property type="molecule type" value="Genomic_DNA"/>
</dbReference>
<reference evidence="3" key="1">
    <citation type="submission" date="2021-06" db="EMBL/GenBank/DDBJ databases">
        <title>Identification of Pseudomonas cichorii causing bacterial leaf black spot of flue-cured tobacco, a new disease in China.</title>
        <authorList>
            <person name="Lu C.-H."/>
        </authorList>
    </citation>
    <scope>NUCLEOTIDE SEQUENCE [LARGE SCALE GENOMIC DNA]</scope>
    <source>
        <strain evidence="3">LJ2</strain>
    </source>
</reference>
<keyword evidence="1" id="KW-0732">Signal</keyword>
<feature type="signal peptide" evidence="1">
    <location>
        <begin position="1"/>
        <end position="22"/>
    </location>
</feature>
<dbReference type="PANTHER" id="PTHR10009:SF18">
    <property type="entry name" value="PROTEIN YELLOW-LIKE PROTEIN"/>
    <property type="match status" value="1"/>
</dbReference>
<dbReference type="PANTHER" id="PTHR10009">
    <property type="entry name" value="PROTEIN YELLOW-RELATED"/>
    <property type="match status" value="1"/>
</dbReference>
<proteinExistence type="predicted"/>
<evidence type="ECO:0000256" key="1">
    <source>
        <dbReference type="SAM" id="SignalP"/>
    </source>
</evidence>